<dbReference type="EMBL" id="JAOQAV010000164">
    <property type="protein sequence ID" value="KAJ4176690.1"/>
    <property type="molecule type" value="Genomic_DNA"/>
</dbReference>
<dbReference type="PANTHER" id="PTHR17630:SF44">
    <property type="entry name" value="PROTEIN AIM2"/>
    <property type="match status" value="1"/>
</dbReference>
<evidence type="ECO:0000313" key="2">
    <source>
        <dbReference type="EMBL" id="KAJ4176690.1"/>
    </source>
</evidence>
<dbReference type="Pfam" id="PF01738">
    <property type="entry name" value="DLH"/>
    <property type="match status" value="1"/>
</dbReference>
<proteinExistence type="predicted"/>
<name>A0A9W8UUR7_9HYPO</name>
<dbReference type="SUPFAM" id="SSF53474">
    <property type="entry name" value="alpha/beta-Hydrolases"/>
    <property type="match status" value="1"/>
</dbReference>
<dbReference type="InterPro" id="IPR002925">
    <property type="entry name" value="Dienelactn_hydro"/>
</dbReference>
<dbReference type="AlphaFoldDB" id="A0A9W8UUR7"/>
<dbReference type="Gene3D" id="3.40.50.1820">
    <property type="entry name" value="alpha/beta hydrolase"/>
    <property type="match status" value="1"/>
</dbReference>
<reference evidence="2" key="1">
    <citation type="submission" date="2022-09" db="EMBL/GenBank/DDBJ databases">
        <title>Fusarium specimens isolated from Avocado Roots.</title>
        <authorList>
            <person name="Stajich J."/>
            <person name="Roper C."/>
            <person name="Heimlech-Rivalta G."/>
        </authorList>
    </citation>
    <scope>NUCLEOTIDE SEQUENCE</scope>
    <source>
        <strain evidence="2">A02</strain>
    </source>
</reference>
<dbReference type="OrthoDB" id="17560at2759"/>
<feature type="domain" description="Dienelactone hydrolase" evidence="1">
    <location>
        <begin position="30"/>
        <end position="244"/>
    </location>
</feature>
<accession>A0A9W8UUR7</accession>
<gene>
    <name evidence="2" type="ORF">NW755_014284</name>
</gene>
<evidence type="ECO:0000313" key="3">
    <source>
        <dbReference type="Proteomes" id="UP001152087"/>
    </source>
</evidence>
<dbReference type="GO" id="GO:0016787">
    <property type="term" value="F:hydrolase activity"/>
    <property type="evidence" value="ECO:0007669"/>
    <property type="project" value="InterPro"/>
</dbReference>
<protein>
    <recommendedName>
        <fullName evidence="1">Dienelactone hydrolase domain-containing protein</fullName>
    </recommendedName>
</protein>
<keyword evidence="3" id="KW-1185">Reference proteome</keyword>
<dbReference type="InterPro" id="IPR029058">
    <property type="entry name" value="AB_hydrolase_fold"/>
</dbReference>
<evidence type="ECO:0000259" key="1">
    <source>
        <dbReference type="Pfam" id="PF01738"/>
    </source>
</evidence>
<comment type="caution">
    <text evidence="2">The sequence shown here is derived from an EMBL/GenBank/DDBJ whole genome shotgun (WGS) entry which is preliminary data.</text>
</comment>
<sequence>MVSNPPGSCCLTGFAREGNPEGEVGQIDNIATYFATAKGNEKSKKAVLFLSDIFGIYQNSKLLADALAEKGYFTVLPDLFSGDPVPFEPYLAGKFDIQEWGSRHSTAHVDPIVEKVIRHLREKLGIEKIAAVGYCFGGKWVARYLRVGKIDVGYTAHPSFISREELENIQGPLSIAAAGIDQIFTTELRHLSEEILSKTKQPYQLTVFSGVTHGFAVRSDLSKPESKFAQASAFQQAVAWFDHHL</sequence>
<dbReference type="PANTHER" id="PTHR17630">
    <property type="entry name" value="DIENELACTONE HYDROLASE"/>
    <property type="match status" value="1"/>
</dbReference>
<dbReference type="Proteomes" id="UP001152087">
    <property type="component" value="Unassembled WGS sequence"/>
</dbReference>
<organism evidence="2 3">
    <name type="scientific">Fusarium falciforme</name>
    <dbReference type="NCBI Taxonomy" id="195108"/>
    <lineage>
        <taxon>Eukaryota</taxon>
        <taxon>Fungi</taxon>
        <taxon>Dikarya</taxon>
        <taxon>Ascomycota</taxon>
        <taxon>Pezizomycotina</taxon>
        <taxon>Sordariomycetes</taxon>
        <taxon>Hypocreomycetidae</taxon>
        <taxon>Hypocreales</taxon>
        <taxon>Nectriaceae</taxon>
        <taxon>Fusarium</taxon>
        <taxon>Fusarium solani species complex</taxon>
    </lineage>
</organism>